<name>A0A3D8J2U2_9HELI</name>
<dbReference type="InterPro" id="IPR050090">
    <property type="entry name" value="Tyrosine_recombinase_XerCD"/>
</dbReference>
<feature type="domain" description="Tyr recombinase" evidence="4">
    <location>
        <begin position="161"/>
        <end position="330"/>
    </location>
</feature>
<dbReference type="Gene3D" id="1.10.443.10">
    <property type="entry name" value="Intergrase catalytic core"/>
    <property type="match status" value="1"/>
</dbReference>
<evidence type="ECO:0000313" key="5">
    <source>
        <dbReference type="EMBL" id="RDU71081.1"/>
    </source>
</evidence>
<dbReference type="SUPFAM" id="SSF56349">
    <property type="entry name" value="DNA breaking-rejoining enzymes"/>
    <property type="match status" value="1"/>
</dbReference>
<gene>
    <name evidence="5" type="ORF">CQA57_07990</name>
</gene>
<sequence>MYILIKYHLRHFNMEIRTIYDLVLDYKKPFLEHLLLKDCKKTTIDRFSNKIDYFSDFLSIYEKNITIDNFSSMHINSFLTYTKDRILKSKSILKKSRKGLKRKEIVSHWTLKSYITALKCFFSFISDNNNDLLDFSKVFSKIIKIKENTEIERFTLAEREKIQSVLEKESQEALKKGNLQQIRNILALNILFYTGLRVSEVLQINKGDFREHDERFFSIDIKGKGGKVRKTFILKEIVIEFLDLIPEDKKIINVEYVSFYQKINRFLARCNISYQKSGCHIFRHSFGDFLVSKGVDLKIIQELLGHQNISTTAKFYTRAGDDVKTKSLKAVFG</sequence>
<comment type="caution">
    <text evidence="5">The sequence shown here is derived from an EMBL/GenBank/DDBJ whole genome shotgun (WGS) entry which is preliminary data.</text>
</comment>
<proteinExistence type="inferred from homology"/>
<dbReference type="Proteomes" id="UP000256695">
    <property type="component" value="Unassembled WGS sequence"/>
</dbReference>
<evidence type="ECO:0000256" key="1">
    <source>
        <dbReference type="ARBA" id="ARBA00008857"/>
    </source>
</evidence>
<dbReference type="InterPro" id="IPR013762">
    <property type="entry name" value="Integrase-like_cat_sf"/>
</dbReference>
<dbReference type="Gene3D" id="1.10.150.130">
    <property type="match status" value="1"/>
</dbReference>
<dbReference type="GO" id="GO:0006310">
    <property type="term" value="P:DNA recombination"/>
    <property type="evidence" value="ECO:0007669"/>
    <property type="project" value="UniProtKB-KW"/>
</dbReference>
<dbReference type="EMBL" id="NXLX01000033">
    <property type="protein sequence ID" value="RDU71081.1"/>
    <property type="molecule type" value="Genomic_DNA"/>
</dbReference>
<organism evidence="5 6">
    <name type="scientific">Helicobacter anseris</name>
    <dbReference type="NCBI Taxonomy" id="375926"/>
    <lineage>
        <taxon>Bacteria</taxon>
        <taxon>Pseudomonadati</taxon>
        <taxon>Campylobacterota</taxon>
        <taxon>Epsilonproteobacteria</taxon>
        <taxon>Campylobacterales</taxon>
        <taxon>Helicobacteraceae</taxon>
        <taxon>Helicobacter</taxon>
    </lineage>
</organism>
<keyword evidence="6" id="KW-1185">Reference proteome</keyword>
<evidence type="ECO:0000256" key="2">
    <source>
        <dbReference type="ARBA" id="ARBA00023125"/>
    </source>
</evidence>
<keyword evidence="3" id="KW-0233">DNA recombination</keyword>
<evidence type="ECO:0000256" key="3">
    <source>
        <dbReference type="ARBA" id="ARBA00023172"/>
    </source>
</evidence>
<evidence type="ECO:0000313" key="6">
    <source>
        <dbReference type="Proteomes" id="UP000256695"/>
    </source>
</evidence>
<accession>A0A3D8J2U2</accession>
<dbReference type="InterPro" id="IPR010998">
    <property type="entry name" value="Integrase_recombinase_N"/>
</dbReference>
<dbReference type="CDD" id="cd00397">
    <property type="entry name" value="DNA_BRE_C"/>
    <property type="match status" value="1"/>
</dbReference>
<dbReference type="InterPro" id="IPR002104">
    <property type="entry name" value="Integrase_catalytic"/>
</dbReference>
<dbReference type="PANTHER" id="PTHR30349:SF41">
    <property type="entry name" value="INTEGRASE_RECOMBINASE PROTEIN MJ0367-RELATED"/>
    <property type="match status" value="1"/>
</dbReference>
<dbReference type="InterPro" id="IPR011010">
    <property type="entry name" value="DNA_brk_join_enz"/>
</dbReference>
<dbReference type="OrthoDB" id="5361318at2"/>
<dbReference type="Pfam" id="PF00589">
    <property type="entry name" value="Phage_integrase"/>
    <property type="match status" value="1"/>
</dbReference>
<keyword evidence="2" id="KW-0238">DNA-binding</keyword>
<dbReference type="AlphaFoldDB" id="A0A3D8J2U2"/>
<dbReference type="PANTHER" id="PTHR30349">
    <property type="entry name" value="PHAGE INTEGRASE-RELATED"/>
    <property type="match status" value="1"/>
</dbReference>
<comment type="similarity">
    <text evidence="1">Belongs to the 'phage' integrase family.</text>
</comment>
<protein>
    <recommendedName>
        <fullName evidence="4">Tyr recombinase domain-containing protein</fullName>
    </recommendedName>
</protein>
<dbReference type="GO" id="GO:0003677">
    <property type="term" value="F:DNA binding"/>
    <property type="evidence" value="ECO:0007669"/>
    <property type="project" value="UniProtKB-KW"/>
</dbReference>
<dbReference type="GO" id="GO:0015074">
    <property type="term" value="P:DNA integration"/>
    <property type="evidence" value="ECO:0007669"/>
    <property type="project" value="InterPro"/>
</dbReference>
<evidence type="ECO:0000259" key="4">
    <source>
        <dbReference type="PROSITE" id="PS51898"/>
    </source>
</evidence>
<dbReference type="PROSITE" id="PS51898">
    <property type="entry name" value="TYR_RECOMBINASE"/>
    <property type="match status" value="1"/>
</dbReference>
<reference evidence="5 6" key="1">
    <citation type="submission" date="2018-04" db="EMBL/GenBank/DDBJ databases">
        <title>Novel Campyloabacter and Helicobacter Species and Strains.</title>
        <authorList>
            <person name="Mannion A.J."/>
            <person name="Shen Z."/>
            <person name="Fox J.G."/>
        </authorList>
    </citation>
    <scope>NUCLEOTIDE SEQUENCE [LARGE SCALE GENOMIC DNA]</scope>
    <source>
        <strain evidence="5 6">MIT 04-9362</strain>
    </source>
</reference>